<protein>
    <recommendedName>
        <fullName evidence="3">Leucine-rich repeat domain-containing protein</fullName>
    </recommendedName>
</protein>
<gene>
    <name evidence="1" type="ORF">SAMN04489750_0425</name>
</gene>
<dbReference type="OrthoDB" id="3837873at2"/>
<dbReference type="Gene3D" id="3.80.10.10">
    <property type="entry name" value="Ribonuclease Inhibitor"/>
    <property type="match status" value="1"/>
</dbReference>
<dbReference type="InterPro" id="IPR032675">
    <property type="entry name" value="LRR_dom_sf"/>
</dbReference>
<dbReference type="SUPFAM" id="SSF52058">
    <property type="entry name" value="L domain-like"/>
    <property type="match status" value="1"/>
</dbReference>
<sequence>MKRDKVPILIEASEYEGQPAIVVACSQLGSRYTPARAKKIVEEWIELLGGPMPLVDLEFTTRTPKRVFAALSGQPQLTRLAVKWGDYADLRPIAAMTQLRSLELRGASAVTDLRPLMGLDRLEVLAVEGFRSIAEPSPLVSLHGLRELELGGDWMTPRNGHIATIGFMRELRHLEELLLHTLIVDDLDYGPLLELPSLRAVRVMKVRGMRPNHDELRRRLPWKA</sequence>
<dbReference type="AlphaFoldDB" id="A0A2Y8ZMY3"/>
<evidence type="ECO:0000313" key="1">
    <source>
        <dbReference type="EMBL" id="SSA33154.1"/>
    </source>
</evidence>
<proteinExistence type="predicted"/>
<dbReference type="EMBL" id="UESZ01000001">
    <property type="protein sequence ID" value="SSA33154.1"/>
    <property type="molecule type" value="Genomic_DNA"/>
</dbReference>
<name>A0A2Y8ZMY3_9MICO</name>
<keyword evidence="2" id="KW-1185">Reference proteome</keyword>
<accession>A0A2Y8ZMY3</accession>
<evidence type="ECO:0008006" key="3">
    <source>
        <dbReference type="Google" id="ProtNLM"/>
    </source>
</evidence>
<dbReference type="Proteomes" id="UP000250028">
    <property type="component" value="Unassembled WGS sequence"/>
</dbReference>
<organism evidence="1 2">
    <name type="scientific">Branchiibius hedensis</name>
    <dbReference type="NCBI Taxonomy" id="672460"/>
    <lineage>
        <taxon>Bacteria</taxon>
        <taxon>Bacillati</taxon>
        <taxon>Actinomycetota</taxon>
        <taxon>Actinomycetes</taxon>
        <taxon>Micrococcales</taxon>
        <taxon>Dermacoccaceae</taxon>
        <taxon>Branchiibius</taxon>
    </lineage>
</organism>
<dbReference type="RefSeq" id="WP_109683887.1">
    <property type="nucleotide sequence ID" value="NZ_QGDN01000001.1"/>
</dbReference>
<evidence type="ECO:0000313" key="2">
    <source>
        <dbReference type="Proteomes" id="UP000250028"/>
    </source>
</evidence>
<reference evidence="2" key="1">
    <citation type="submission" date="2016-10" db="EMBL/GenBank/DDBJ databases">
        <authorList>
            <person name="Varghese N."/>
            <person name="Submissions S."/>
        </authorList>
    </citation>
    <scope>NUCLEOTIDE SEQUENCE [LARGE SCALE GENOMIC DNA]</scope>
    <source>
        <strain evidence="2">DSM 22951</strain>
    </source>
</reference>